<keyword evidence="2" id="KW-1133">Transmembrane helix</keyword>
<organism evidence="3">
    <name type="scientific">Capitella teleta</name>
    <name type="common">Polychaete worm</name>
    <dbReference type="NCBI Taxonomy" id="283909"/>
    <lineage>
        <taxon>Eukaryota</taxon>
        <taxon>Metazoa</taxon>
        <taxon>Spiralia</taxon>
        <taxon>Lophotrochozoa</taxon>
        <taxon>Annelida</taxon>
        <taxon>Polychaeta</taxon>
        <taxon>Sedentaria</taxon>
        <taxon>Scolecida</taxon>
        <taxon>Capitellidae</taxon>
        <taxon>Capitella</taxon>
    </lineage>
</organism>
<feature type="compositionally biased region" description="Polar residues" evidence="1">
    <location>
        <begin position="163"/>
        <end position="175"/>
    </location>
</feature>
<dbReference type="EMBL" id="AMQN01017403">
    <property type="status" value="NOT_ANNOTATED_CDS"/>
    <property type="molecule type" value="Genomic_DNA"/>
</dbReference>
<protein>
    <submittedName>
        <fullName evidence="3 4">Uncharacterized protein</fullName>
    </submittedName>
</protein>
<accession>R7VJJ5</accession>
<evidence type="ECO:0000313" key="3">
    <source>
        <dbReference type="EMBL" id="ELU16551.1"/>
    </source>
</evidence>
<name>R7VJJ5_CAPTE</name>
<keyword evidence="2" id="KW-0472">Membrane</keyword>
<proteinExistence type="predicted"/>
<keyword evidence="2" id="KW-0812">Transmembrane</keyword>
<gene>
    <name evidence="3" type="ORF">CAPTEDRAFT_226494</name>
</gene>
<evidence type="ECO:0000256" key="1">
    <source>
        <dbReference type="SAM" id="MobiDB-lite"/>
    </source>
</evidence>
<reference evidence="4" key="3">
    <citation type="submission" date="2015-06" db="UniProtKB">
        <authorList>
            <consortium name="EnsemblMetazoa"/>
        </authorList>
    </citation>
    <scope>IDENTIFICATION</scope>
</reference>
<evidence type="ECO:0000313" key="4">
    <source>
        <dbReference type="EnsemblMetazoa" id="CapteP226494"/>
    </source>
</evidence>
<evidence type="ECO:0000256" key="2">
    <source>
        <dbReference type="SAM" id="Phobius"/>
    </source>
</evidence>
<feature type="region of interest" description="Disordered" evidence="1">
    <location>
        <begin position="145"/>
        <end position="217"/>
    </location>
</feature>
<dbReference type="Proteomes" id="UP000014760">
    <property type="component" value="Unassembled WGS sequence"/>
</dbReference>
<feature type="transmembrane region" description="Helical" evidence="2">
    <location>
        <begin position="64"/>
        <end position="84"/>
    </location>
</feature>
<keyword evidence="5" id="KW-1185">Reference proteome</keyword>
<reference evidence="5" key="1">
    <citation type="submission" date="2012-12" db="EMBL/GenBank/DDBJ databases">
        <authorList>
            <person name="Hellsten U."/>
            <person name="Grimwood J."/>
            <person name="Chapman J.A."/>
            <person name="Shapiro H."/>
            <person name="Aerts A."/>
            <person name="Otillar R.P."/>
            <person name="Terry A.Y."/>
            <person name="Boore J.L."/>
            <person name="Simakov O."/>
            <person name="Marletaz F."/>
            <person name="Cho S.-J."/>
            <person name="Edsinger-Gonzales E."/>
            <person name="Havlak P."/>
            <person name="Kuo D.-H."/>
            <person name="Larsson T."/>
            <person name="Lv J."/>
            <person name="Arendt D."/>
            <person name="Savage R."/>
            <person name="Osoegawa K."/>
            <person name="de Jong P."/>
            <person name="Lindberg D.R."/>
            <person name="Seaver E.C."/>
            <person name="Weisblat D.A."/>
            <person name="Putnam N.H."/>
            <person name="Grigoriev I.V."/>
            <person name="Rokhsar D.S."/>
        </authorList>
    </citation>
    <scope>NUCLEOTIDE SEQUENCE</scope>
    <source>
        <strain evidence="5">I ESC-2004</strain>
    </source>
</reference>
<dbReference type="HOGENOM" id="CLU_1273328_0_0_1"/>
<dbReference type="AlphaFoldDB" id="R7VJJ5"/>
<dbReference type="EnsemblMetazoa" id="CapteT226494">
    <property type="protein sequence ID" value="CapteP226494"/>
    <property type="gene ID" value="CapteG226494"/>
</dbReference>
<feature type="compositionally biased region" description="Pro residues" evidence="1">
    <location>
        <begin position="208"/>
        <end position="217"/>
    </location>
</feature>
<feature type="transmembrane region" description="Helical" evidence="2">
    <location>
        <begin position="29"/>
        <end position="52"/>
    </location>
</feature>
<sequence length="217" mass="21540">MGHGEGHGEGQGGGAGGDTGANVAAGSGVAVGVTICMCVCGIPMIVAGVVLINIGLGVLHTIGVVLIILSSLFLVVGVILTILICCGACTSQNSVQPHAVGAGTIIVSQQQQQQQPGMFMTPQSGYPQQQQGAYPMGYGSPNVPQAGYAPAPQTGGNYPMGPQPNQQAGYPTNQPAAYGAPPEYSATANAVQQPGAVPDSSKASFPGPSAPPPATYN</sequence>
<evidence type="ECO:0000313" key="5">
    <source>
        <dbReference type="Proteomes" id="UP000014760"/>
    </source>
</evidence>
<dbReference type="EMBL" id="KB293086">
    <property type="protein sequence ID" value="ELU16551.1"/>
    <property type="molecule type" value="Genomic_DNA"/>
</dbReference>
<reference evidence="3 5" key="2">
    <citation type="journal article" date="2013" name="Nature">
        <title>Insights into bilaterian evolution from three spiralian genomes.</title>
        <authorList>
            <person name="Simakov O."/>
            <person name="Marletaz F."/>
            <person name="Cho S.J."/>
            <person name="Edsinger-Gonzales E."/>
            <person name="Havlak P."/>
            <person name="Hellsten U."/>
            <person name="Kuo D.H."/>
            <person name="Larsson T."/>
            <person name="Lv J."/>
            <person name="Arendt D."/>
            <person name="Savage R."/>
            <person name="Osoegawa K."/>
            <person name="de Jong P."/>
            <person name="Grimwood J."/>
            <person name="Chapman J.A."/>
            <person name="Shapiro H."/>
            <person name="Aerts A."/>
            <person name="Otillar R.P."/>
            <person name="Terry A.Y."/>
            <person name="Boore J.L."/>
            <person name="Grigoriev I.V."/>
            <person name="Lindberg D.R."/>
            <person name="Seaver E.C."/>
            <person name="Weisblat D.A."/>
            <person name="Putnam N.H."/>
            <person name="Rokhsar D.S."/>
        </authorList>
    </citation>
    <scope>NUCLEOTIDE SEQUENCE</scope>
    <source>
        <strain evidence="3 5">I ESC-2004</strain>
    </source>
</reference>